<organism evidence="1 2">
    <name type="scientific">Salinivibrio kushneri</name>
    <dbReference type="NCBI Taxonomy" id="1908198"/>
    <lineage>
        <taxon>Bacteria</taxon>
        <taxon>Pseudomonadati</taxon>
        <taxon>Pseudomonadota</taxon>
        <taxon>Gammaproteobacteria</taxon>
        <taxon>Vibrionales</taxon>
        <taxon>Vibrionaceae</taxon>
        <taxon>Salinivibrio</taxon>
    </lineage>
</organism>
<reference evidence="1 2" key="1">
    <citation type="journal article" date="2017" name="Genome Announc.">
        <title>Draft Genome Sequences of Salinivibrio proteolyticus, Salinivibrio sharmensis, Salinivibrio siamensis, Salinivibrio costicola subsp. alcaliphilus, Salinivibrio costicola subsp. vallismortis, and 29 New Isolates Belonging to the Genus Salinivibrio.</title>
        <authorList>
            <person name="Lopez-Hermoso C."/>
            <person name="de la Haba R.R."/>
            <person name="Sanchez-Porro C."/>
            <person name="Bayliss S.C."/>
            <person name="Feil E.J."/>
            <person name="Ventosa A."/>
        </authorList>
    </citation>
    <scope>NUCLEOTIDE SEQUENCE [LARGE SCALE GENOMIC DNA]</scope>
    <source>
        <strain evidence="1 2">AL184</strain>
    </source>
</reference>
<dbReference type="EMBL" id="MUEK01000001">
    <property type="protein sequence ID" value="OOE41694.1"/>
    <property type="molecule type" value="Genomic_DNA"/>
</dbReference>
<dbReference type="Proteomes" id="UP000189021">
    <property type="component" value="Unassembled WGS sequence"/>
</dbReference>
<evidence type="ECO:0000313" key="1">
    <source>
        <dbReference type="EMBL" id="OOE41694.1"/>
    </source>
</evidence>
<comment type="caution">
    <text evidence="1">The sequence shown here is derived from an EMBL/GenBank/DDBJ whole genome shotgun (WGS) entry which is preliminary data.</text>
</comment>
<sequence length="61" mass="6598">MLAIAYSVIFAPKNYFAVGLQESRLAGVGWENSRRKSVALAVFGEADSRRGWVLARLAAGV</sequence>
<accession>A0AB36K116</accession>
<dbReference type="AlphaFoldDB" id="A0AB36K116"/>
<gene>
    <name evidence="1" type="ORF">BZG00_01620</name>
</gene>
<protein>
    <submittedName>
        <fullName evidence="1">Uncharacterized protein</fullName>
    </submittedName>
</protein>
<keyword evidence="2" id="KW-1185">Reference proteome</keyword>
<evidence type="ECO:0000313" key="2">
    <source>
        <dbReference type="Proteomes" id="UP000189021"/>
    </source>
</evidence>
<proteinExistence type="predicted"/>
<name>A0AB36K116_9GAMM</name>